<accession>A0A1G9T0M2</accession>
<keyword evidence="2" id="KW-1185">Reference proteome</keyword>
<dbReference type="EMBL" id="FNGS01000006">
    <property type="protein sequence ID" value="SDM41192.1"/>
    <property type="molecule type" value="Genomic_DNA"/>
</dbReference>
<evidence type="ECO:0008006" key="3">
    <source>
        <dbReference type="Google" id="ProtNLM"/>
    </source>
</evidence>
<proteinExistence type="predicted"/>
<dbReference type="Proteomes" id="UP000198901">
    <property type="component" value="Unassembled WGS sequence"/>
</dbReference>
<evidence type="ECO:0000313" key="1">
    <source>
        <dbReference type="EMBL" id="SDM41192.1"/>
    </source>
</evidence>
<dbReference type="AlphaFoldDB" id="A0A1G9T0M2"/>
<protein>
    <recommendedName>
        <fullName evidence="3">Por secretion system C-terminal sorting domain-containing protein</fullName>
    </recommendedName>
</protein>
<reference evidence="1 2" key="1">
    <citation type="submission" date="2016-10" db="EMBL/GenBank/DDBJ databases">
        <authorList>
            <person name="de Groot N.N."/>
        </authorList>
    </citation>
    <scope>NUCLEOTIDE SEQUENCE [LARGE SCALE GENOMIC DNA]</scope>
    <source>
        <strain evidence="1 2">DSM 21668</strain>
    </source>
</reference>
<organism evidence="1 2">
    <name type="scientific">Siphonobacter aquaeclarae</name>
    <dbReference type="NCBI Taxonomy" id="563176"/>
    <lineage>
        <taxon>Bacteria</taxon>
        <taxon>Pseudomonadati</taxon>
        <taxon>Bacteroidota</taxon>
        <taxon>Cytophagia</taxon>
        <taxon>Cytophagales</taxon>
        <taxon>Cytophagaceae</taxon>
        <taxon>Siphonobacter</taxon>
    </lineage>
</organism>
<sequence>MVSLKFDNTESVDGLPEDVSIYSENAGKLVRQVSIKSAFDQKQIKGNVLPINVGDLPRGTYYMHVKPNKKNKKETDKIRLVLN</sequence>
<evidence type="ECO:0000313" key="2">
    <source>
        <dbReference type="Proteomes" id="UP000198901"/>
    </source>
</evidence>
<dbReference type="STRING" id="563176.SAMN04488090_3365"/>
<name>A0A1G9T0M2_9BACT</name>
<gene>
    <name evidence="1" type="ORF">SAMN04488090_3365</name>
</gene>